<name>A0A2P2JCC4_RHIMU</name>
<evidence type="ECO:0000256" key="1">
    <source>
        <dbReference type="ARBA" id="ARBA00012612"/>
    </source>
</evidence>
<dbReference type="InterPro" id="IPR012336">
    <property type="entry name" value="Thioredoxin-like_fold"/>
</dbReference>
<dbReference type="PANTHER" id="PTHR13871:SF96">
    <property type="entry name" value="THIOREDOXIN DOMAIN-CONTAINING PROTEIN"/>
    <property type="match status" value="1"/>
</dbReference>
<accession>A0A2P2JCC4</accession>
<comment type="similarity">
    <text evidence="5">Belongs to the nucleoredoxin family.</text>
</comment>
<dbReference type="GO" id="GO:0004791">
    <property type="term" value="F:thioredoxin-disulfide reductase (NADPH) activity"/>
    <property type="evidence" value="ECO:0007669"/>
    <property type="project" value="InterPro"/>
</dbReference>
<dbReference type="SUPFAM" id="SSF52833">
    <property type="entry name" value="Thioredoxin-like"/>
    <property type="match status" value="3"/>
</dbReference>
<dbReference type="AlphaFoldDB" id="A0A2P2JCC4"/>
<evidence type="ECO:0000256" key="6">
    <source>
        <dbReference type="ARBA" id="ARBA00047388"/>
    </source>
</evidence>
<protein>
    <recommendedName>
        <fullName evidence="1">protein-disulfide reductase</fullName>
        <ecNumber evidence="1">1.8.1.8</ecNumber>
    </recommendedName>
</protein>
<keyword evidence="3" id="KW-0560">Oxidoreductase</keyword>
<dbReference type="InterPro" id="IPR052259">
    <property type="entry name" value="Nucleoredoxin-like"/>
</dbReference>
<dbReference type="PROSITE" id="PS00194">
    <property type="entry name" value="THIOREDOXIN_1"/>
    <property type="match status" value="1"/>
</dbReference>
<keyword evidence="4" id="KW-0520">NAD</keyword>
<evidence type="ECO:0000313" key="9">
    <source>
        <dbReference type="EMBL" id="MBW91120.1"/>
    </source>
</evidence>
<evidence type="ECO:0000256" key="3">
    <source>
        <dbReference type="ARBA" id="ARBA00023002"/>
    </source>
</evidence>
<dbReference type="Pfam" id="PF13905">
    <property type="entry name" value="Thioredoxin_8"/>
    <property type="match status" value="3"/>
</dbReference>
<feature type="domain" description="Thioredoxin" evidence="8">
    <location>
        <begin position="271"/>
        <end position="478"/>
    </location>
</feature>
<organism evidence="9">
    <name type="scientific">Rhizophora mucronata</name>
    <name type="common">Asiatic mangrove</name>
    <dbReference type="NCBI Taxonomy" id="61149"/>
    <lineage>
        <taxon>Eukaryota</taxon>
        <taxon>Viridiplantae</taxon>
        <taxon>Streptophyta</taxon>
        <taxon>Embryophyta</taxon>
        <taxon>Tracheophyta</taxon>
        <taxon>Spermatophyta</taxon>
        <taxon>Magnoliopsida</taxon>
        <taxon>eudicotyledons</taxon>
        <taxon>Gunneridae</taxon>
        <taxon>Pentapetalae</taxon>
        <taxon>rosids</taxon>
        <taxon>fabids</taxon>
        <taxon>Malpighiales</taxon>
        <taxon>Rhizophoraceae</taxon>
        <taxon>Rhizophora</taxon>
    </lineage>
</organism>
<evidence type="ECO:0000256" key="7">
    <source>
        <dbReference type="ARBA" id="ARBA00047804"/>
    </source>
</evidence>
<comment type="catalytic activity">
    <reaction evidence="6">
        <text>[protein]-dithiol + NAD(+) = [protein]-disulfide + NADH + H(+)</text>
        <dbReference type="Rhea" id="RHEA:18749"/>
        <dbReference type="Rhea" id="RHEA-COMP:10593"/>
        <dbReference type="Rhea" id="RHEA-COMP:10594"/>
        <dbReference type="ChEBI" id="CHEBI:15378"/>
        <dbReference type="ChEBI" id="CHEBI:29950"/>
        <dbReference type="ChEBI" id="CHEBI:50058"/>
        <dbReference type="ChEBI" id="CHEBI:57540"/>
        <dbReference type="ChEBI" id="CHEBI:57945"/>
        <dbReference type="EC" id="1.8.1.8"/>
    </reaction>
</comment>
<dbReference type="InterPro" id="IPR013766">
    <property type="entry name" value="Thioredoxin_domain"/>
</dbReference>
<feature type="domain" description="Thioredoxin" evidence="8">
    <location>
        <begin position="1"/>
        <end position="159"/>
    </location>
</feature>
<evidence type="ECO:0000256" key="4">
    <source>
        <dbReference type="ARBA" id="ARBA00023027"/>
    </source>
</evidence>
<evidence type="ECO:0000256" key="2">
    <source>
        <dbReference type="ARBA" id="ARBA00022737"/>
    </source>
</evidence>
<keyword evidence="2" id="KW-0677">Repeat</keyword>
<dbReference type="Gene3D" id="3.40.30.10">
    <property type="entry name" value="Glutaredoxin"/>
    <property type="match status" value="3"/>
</dbReference>
<dbReference type="CDD" id="cd03009">
    <property type="entry name" value="TryX_like_TryX_NRX"/>
    <property type="match status" value="2"/>
</dbReference>
<dbReference type="PROSITE" id="PS51352">
    <property type="entry name" value="THIOREDOXIN_2"/>
    <property type="match status" value="2"/>
</dbReference>
<proteinExistence type="inferred from homology"/>
<evidence type="ECO:0000256" key="5">
    <source>
        <dbReference type="ARBA" id="ARBA00025782"/>
    </source>
</evidence>
<dbReference type="PANTHER" id="PTHR13871">
    <property type="entry name" value="THIOREDOXIN"/>
    <property type="match status" value="1"/>
</dbReference>
<dbReference type="InterPro" id="IPR045870">
    <property type="entry name" value="TryX_NRX_thioredoxin_dom"/>
</dbReference>
<sequence>MSNGNESHDVVALLSSSDRDFLIRNNGDQVKIDSLKGKKLGLYFSASWCGPCRRFTPTLVEVYNGLAPKGDFEIVFVSADEDDASFKSYFSLMPWLAIPFSDSSRRKHLDGFFKVSGVPHLVIIGESGEVLSEDGTEIIGEHGVEGYPFTLERIKELQEQEEAARRNQSLRSLLVSQSRDYVISSLGRKVPVSELEGGTVGLYFSFSRRPCVDFNTKLVEVYEQLKTRGEKFEIVLISLDNDEETFQHSFGGMPWLALPSKDKSCSKLARYFELSTVPTLVVIGPDGKTLHQNVAEAIEDHGVQAYPFTPEKFAELAEIKKAQEDAQTLESVLCLEDRDFVIGKDGTKILVSELAGKNVLLYFSAHWCPPCRAFLPTLVEAYHKIKAKDDAFEVIFISSDRDQSSFDEFFSKMPWLALPFGDKRKASVSRKFKLYGIPMVVALGSTGRTVTKEARELIMRYGADAYPFTSERLKEIEAEYDKMAEELPEKVKHALHEEH</sequence>
<evidence type="ECO:0000259" key="8">
    <source>
        <dbReference type="PROSITE" id="PS51352"/>
    </source>
</evidence>
<comment type="catalytic activity">
    <reaction evidence="7">
        <text>[protein]-dithiol + NADP(+) = [protein]-disulfide + NADPH + H(+)</text>
        <dbReference type="Rhea" id="RHEA:18753"/>
        <dbReference type="Rhea" id="RHEA-COMP:10593"/>
        <dbReference type="Rhea" id="RHEA-COMP:10594"/>
        <dbReference type="ChEBI" id="CHEBI:15378"/>
        <dbReference type="ChEBI" id="CHEBI:29950"/>
        <dbReference type="ChEBI" id="CHEBI:50058"/>
        <dbReference type="ChEBI" id="CHEBI:57783"/>
        <dbReference type="ChEBI" id="CHEBI:58349"/>
        <dbReference type="EC" id="1.8.1.8"/>
    </reaction>
</comment>
<dbReference type="EC" id="1.8.1.8" evidence="1"/>
<reference evidence="9" key="1">
    <citation type="submission" date="2018-02" db="EMBL/GenBank/DDBJ databases">
        <title>Rhizophora mucronata_Transcriptome.</title>
        <authorList>
            <person name="Meera S.P."/>
            <person name="Sreeshan A."/>
            <person name="Augustine A."/>
        </authorList>
    </citation>
    <scope>NUCLEOTIDE SEQUENCE</scope>
    <source>
        <tissue evidence="9">Leaf</tissue>
    </source>
</reference>
<dbReference type="EMBL" id="GGEC01010637">
    <property type="protein sequence ID" value="MBW91120.1"/>
    <property type="molecule type" value="Transcribed_RNA"/>
</dbReference>
<dbReference type="InterPro" id="IPR036249">
    <property type="entry name" value="Thioredoxin-like_sf"/>
</dbReference>
<dbReference type="InterPro" id="IPR017937">
    <property type="entry name" value="Thioredoxin_CS"/>
</dbReference>